<dbReference type="AlphaFoldDB" id="A0A7S4R8Q9"/>
<gene>
    <name evidence="1" type="ORF">AMON00008_LOCUS31895</name>
</gene>
<sequence>MSLGANGIGEPFCRFARTVFHSGTEIVLALLVLACTFVSDVMLTRTDAPGAAAVELNCSRSAAPTAVPLALSELPPAVPPLPTDARRALKIGRGEGCRGPSAAQIPRGGRPVLPRRAAVREATGFASASGDACRHLGRRMAEQFDAVVKGKAAEPWVWTVGDQTYGDTLADWQVQMRRVLGRRYIAWDGVMPCAAHADAMRLLLDLGWALGRTVILPRVGSGSTPGGVAFGEKFFGTADLQRAFGFGFRESNFLFHPFLRRRSMYPVTRLTIDVAGWASLQHVAPDLSSSREYFELPPDAPREHAAFALSEMPEAAASKLLLVSAPAGGAQASCGGVAKRLRTCRPSATSVMNATDMC</sequence>
<dbReference type="EMBL" id="HBNR01045828">
    <property type="protein sequence ID" value="CAE4607044.1"/>
    <property type="molecule type" value="Transcribed_RNA"/>
</dbReference>
<name>A0A7S4R8Q9_9DINO</name>
<protein>
    <submittedName>
        <fullName evidence="1">Uncharacterized protein</fullName>
    </submittedName>
</protein>
<proteinExistence type="predicted"/>
<evidence type="ECO:0000313" key="1">
    <source>
        <dbReference type="EMBL" id="CAE4607044.1"/>
    </source>
</evidence>
<reference evidence="1" key="1">
    <citation type="submission" date="2021-01" db="EMBL/GenBank/DDBJ databases">
        <authorList>
            <person name="Corre E."/>
            <person name="Pelletier E."/>
            <person name="Niang G."/>
            <person name="Scheremetjew M."/>
            <person name="Finn R."/>
            <person name="Kale V."/>
            <person name="Holt S."/>
            <person name="Cochrane G."/>
            <person name="Meng A."/>
            <person name="Brown T."/>
            <person name="Cohen L."/>
        </authorList>
    </citation>
    <scope>NUCLEOTIDE SEQUENCE</scope>
    <source>
        <strain evidence="1">CCMP3105</strain>
    </source>
</reference>
<accession>A0A7S4R8Q9</accession>
<organism evidence="1">
    <name type="scientific">Alexandrium monilatum</name>
    <dbReference type="NCBI Taxonomy" id="311494"/>
    <lineage>
        <taxon>Eukaryota</taxon>
        <taxon>Sar</taxon>
        <taxon>Alveolata</taxon>
        <taxon>Dinophyceae</taxon>
        <taxon>Gonyaulacales</taxon>
        <taxon>Pyrocystaceae</taxon>
        <taxon>Alexandrium</taxon>
    </lineage>
</organism>